<dbReference type="KEGG" id="vg:29069240"/>
<accession>A0A1B2ID41</accession>
<gene>
    <name evidence="1" type="ORF">HUXLEY_118</name>
</gene>
<evidence type="ECO:0000313" key="2">
    <source>
        <dbReference type="Proteomes" id="UP000203302"/>
    </source>
</evidence>
<name>A0A1B2ID41_9CAUD</name>
<organism evidence="1 2">
    <name type="scientific">Erwinia phage vB_EamM_Huxley</name>
    <dbReference type="NCBI Taxonomy" id="1883373"/>
    <lineage>
        <taxon>Viruses</taxon>
        <taxon>Duplodnaviria</taxon>
        <taxon>Heunggongvirae</taxon>
        <taxon>Uroviricota</taxon>
        <taxon>Caudoviricetes</taxon>
        <taxon>Chimalliviridae</taxon>
        <taxon>Machinavirus</taxon>
        <taxon>Machinavirus machina</taxon>
    </lineage>
</organism>
<protein>
    <submittedName>
        <fullName evidence="1">Uncharacterized protein</fullName>
    </submittedName>
</protein>
<proteinExistence type="predicted"/>
<dbReference type="Proteomes" id="UP000203302">
    <property type="component" value="Segment"/>
</dbReference>
<dbReference type="EMBL" id="KX397368">
    <property type="protein sequence ID" value="ANZ49200.1"/>
    <property type="molecule type" value="Genomic_DNA"/>
</dbReference>
<reference evidence="2" key="1">
    <citation type="submission" date="2016-06" db="EMBL/GenBank/DDBJ databases">
        <authorList>
            <person name="Berg J.A."/>
            <person name="Grossarth S.E."/>
            <person name="Jarvis T.M."/>
            <person name="Merrill B.D."/>
            <person name="Breakwell D.P."/>
            <person name="Hope S."/>
            <person name="Grose J.H."/>
        </authorList>
    </citation>
    <scope>NUCLEOTIDE SEQUENCE [LARGE SCALE GENOMIC DNA]</scope>
</reference>
<dbReference type="GeneID" id="29069240"/>
<evidence type="ECO:0000313" key="1">
    <source>
        <dbReference type="EMBL" id="ANZ49200.1"/>
    </source>
</evidence>
<dbReference type="RefSeq" id="YP_009293086.1">
    <property type="nucleotide sequence ID" value="NC_031127.1"/>
</dbReference>
<sequence>MHLLSYPPVYERPVLLNGREVEVERIWQGIKQTHPLAMDEEHYLVVSNTRQTLLVLSGERHGDVFHILNMVPMTDKPFYQWKNLMRQLEVVHFDVVLDPSAHVEHGICQAMGLEFVTKRVKFTPFDVSRFNTRAPMIHRQENCSLDEMERVCQITKKSLPGYKHILKEVAFGFMETLVRKQNDKITSVLFVSQTPNTVTVANYVSVFHQQDRQYAQDFSEFFRYLLKLCGTQKKSLYISLDAKAEIPTYDGITHEVVTHHYTIA</sequence>
<dbReference type="OrthoDB" id="21505at10239"/>